<dbReference type="CDD" id="cd04301">
    <property type="entry name" value="NAT_SF"/>
    <property type="match status" value="1"/>
</dbReference>
<dbReference type="InterPro" id="IPR038764">
    <property type="entry name" value="GNAT_N_AcTrfase_prd"/>
</dbReference>
<reference evidence="2 3" key="1">
    <citation type="submission" date="2021-03" db="EMBL/GenBank/DDBJ databases">
        <title>Genomic Encyclopedia of Type Strains, Phase IV (KMG-IV): sequencing the most valuable type-strain genomes for metagenomic binning, comparative biology and taxonomic classification.</title>
        <authorList>
            <person name="Goeker M."/>
        </authorList>
    </citation>
    <scope>NUCLEOTIDE SEQUENCE [LARGE SCALE GENOMIC DNA]</scope>
    <source>
        <strain evidence="2 3">DSM 25609</strain>
    </source>
</reference>
<dbReference type="Pfam" id="PF00583">
    <property type="entry name" value="Acetyltransf_1"/>
    <property type="match status" value="1"/>
</dbReference>
<dbReference type="SUPFAM" id="SSF55729">
    <property type="entry name" value="Acyl-CoA N-acyltransferases (Nat)"/>
    <property type="match status" value="1"/>
</dbReference>
<evidence type="ECO:0000313" key="3">
    <source>
        <dbReference type="Proteomes" id="UP001519345"/>
    </source>
</evidence>
<dbReference type="Gene3D" id="3.40.630.30">
    <property type="match status" value="1"/>
</dbReference>
<dbReference type="EMBL" id="JAGGKX010000017">
    <property type="protein sequence ID" value="MBP1970775.1"/>
    <property type="molecule type" value="Genomic_DNA"/>
</dbReference>
<evidence type="ECO:0000313" key="2">
    <source>
        <dbReference type="EMBL" id="MBP1970775.1"/>
    </source>
</evidence>
<dbReference type="PANTHER" id="PTHR41700">
    <property type="entry name" value="GCN5-RELATED N-ACETYLTRANSFERASE"/>
    <property type="match status" value="1"/>
</dbReference>
<dbReference type="PANTHER" id="PTHR41700:SF1">
    <property type="entry name" value="N-ACETYLTRANSFERASE DOMAIN-CONTAINING PROTEIN"/>
    <property type="match status" value="1"/>
</dbReference>
<dbReference type="PROSITE" id="PS51186">
    <property type="entry name" value="GNAT"/>
    <property type="match status" value="1"/>
</dbReference>
<sequence>MDNLVIRTLTTMEELHHMKEVETAVWQMSPLPVHQTFTAINNGGIILGAFDGKTMIGFLYSFAGFDGHVPYLCSHMLGILPAYRTAGLGVKMKLKQAELARNMGYQMITWTFDPLESRNAYLNLHKLGATGSIYKENYYGSMTDELNQGLPTDRIHIKWDINKNHTASNIPFTKEKLLLDTSPKGSPLITDIFYSNPFKTAEDLYMAIPSNFQEIKQADFQLAKKWRMETRKVFQALFENGYQARDLIKGHTGKLNYYAFTHKK</sequence>
<name>A0ABS4IJM4_9BACI</name>
<comment type="caution">
    <text evidence="2">The sequence shown here is derived from an EMBL/GenBank/DDBJ whole genome shotgun (WGS) entry which is preliminary data.</text>
</comment>
<organism evidence="2 3">
    <name type="scientific">Virgibacillus natechei</name>
    <dbReference type="NCBI Taxonomy" id="1216297"/>
    <lineage>
        <taxon>Bacteria</taxon>
        <taxon>Bacillati</taxon>
        <taxon>Bacillota</taxon>
        <taxon>Bacilli</taxon>
        <taxon>Bacillales</taxon>
        <taxon>Bacillaceae</taxon>
        <taxon>Virgibacillus</taxon>
    </lineage>
</organism>
<keyword evidence="3" id="KW-1185">Reference proteome</keyword>
<protein>
    <submittedName>
        <fullName evidence="2">GNAT superfamily acetyltransferase</fullName>
    </submittedName>
</protein>
<proteinExistence type="predicted"/>
<dbReference type="RefSeq" id="WP_209463873.1">
    <property type="nucleotide sequence ID" value="NZ_CP110224.1"/>
</dbReference>
<accession>A0ABS4IJM4</accession>
<dbReference type="Proteomes" id="UP001519345">
    <property type="component" value="Unassembled WGS sequence"/>
</dbReference>
<feature type="domain" description="N-acetyltransferase" evidence="1">
    <location>
        <begin position="4"/>
        <end position="147"/>
    </location>
</feature>
<gene>
    <name evidence="2" type="ORF">J2Z83_002911</name>
</gene>
<evidence type="ECO:0000259" key="1">
    <source>
        <dbReference type="PROSITE" id="PS51186"/>
    </source>
</evidence>
<dbReference type="InterPro" id="IPR000182">
    <property type="entry name" value="GNAT_dom"/>
</dbReference>
<dbReference type="InterPro" id="IPR016181">
    <property type="entry name" value="Acyl_CoA_acyltransferase"/>
</dbReference>